<keyword evidence="3" id="KW-1185">Reference proteome</keyword>
<gene>
    <name evidence="2" type="ORF">DL89DRAFT_134614</name>
</gene>
<organism evidence="2 3">
    <name type="scientific">Linderina pennispora</name>
    <dbReference type="NCBI Taxonomy" id="61395"/>
    <lineage>
        <taxon>Eukaryota</taxon>
        <taxon>Fungi</taxon>
        <taxon>Fungi incertae sedis</taxon>
        <taxon>Zoopagomycota</taxon>
        <taxon>Kickxellomycotina</taxon>
        <taxon>Kickxellomycetes</taxon>
        <taxon>Kickxellales</taxon>
        <taxon>Kickxellaceae</taxon>
        <taxon>Linderina</taxon>
    </lineage>
</organism>
<feature type="compositionally biased region" description="Polar residues" evidence="1">
    <location>
        <begin position="142"/>
        <end position="152"/>
    </location>
</feature>
<evidence type="ECO:0000313" key="3">
    <source>
        <dbReference type="Proteomes" id="UP000193922"/>
    </source>
</evidence>
<reference evidence="2 3" key="1">
    <citation type="submission" date="2016-07" db="EMBL/GenBank/DDBJ databases">
        <title>Pervasive Adenine N6-methylation of Active Genes in Fungi.</title>
        <authorList>
            <consortium name="DOE Joint Genome Institute"/>
            <person name="Mondo S.J."/>
            <person name="Dannebaum R.O."/>
            <person name="Kuo R.C."/>
            <person name="Labutti K."/>
            <person name="Haridas S."/>
            <person name="Kuo A."/>
            <person name="Salamov A."/>
            <person name="Ahrendt S.R."/>
            <person name="Lipzen A."/>
            <person name="Sullivan W."/>
            <person name="Andreopoulos W.B."/>
            <person name="Clum A."/>
            <person name="Lindquist E."/>
            <person name="Daum C."/>
            <person name="Ramamoorthy G.K."/>
            <person name="Gryganskyi A."/>
            <person name="Culley D."/>
            <person name="Magnuson J.K."/>
            <person name="James T.Y."/>
            <person name="O'Malley M.A."/>
            <person name="Stajich J.E."/>
            <person name="Spatafora J.W."/>
            <person name="Visel A."/>
            <person name="Grigoriev I.V."/>
        </authorList>
    </citation>
    <scope>NUCLEOTIDE SEQUENCE [LARGE SCALE GENOMIC DNA]</scope>
    <source>
        <strain evidence="2 3">ATCC 12442</strain>
    </source>
</reference>
<accession>A0A1Y1WAW9</accession>
<name>A0A1Y1WAW9_9FUNG</name>
<feature type="region of interest" description="Disordered" evidence="1">
    <location>
        <begin position="79"/>
        <end position="152"/>
    </location>
</feature>
<dbReference type="Proteomes" id="UP000193922">
    <property type="component" value="Unassembled WGS sequence"/>
</dbReference>
<dbReference type="AlphaFoldDB" id="A0A1Y1WAW9"/>
<comment type="caution">
    <text evidence="2">The sequence shown here is derived from an EMBL/GenBank/DDBJ whole genome shotgun (WGS) entry which is preliminary data.</text>
</comment>
<dbReference type="GeneID" id="63799999"/>
<sequence>MHGKRQNRRHQAQQRAAFSVFVDPEALPAASTQTPNRTVLQQASVSNKKVLKLSPMSQVAAEKENFDLVRKHLAQPYKPGATAKAAQRKPLIAKPAQNKQSTAGDAKASKEDPFKTPTRKPQHSLLLAAPPNAKLEKKKETLSSPTPTDNVTGTVRFRQVNKPAIDDLVQLLGDVGLNSKAMNSVVDLSPVPKRTAGRSLLQLTLPPPRLPRAMTSEPAARVLFAESLARAQDHVVVQKNAVAKSGSRKAKNVHAVVGMSTPPDMRQAIR</sequence>
<proteinExistence type="predicted"/>
<evidence type="ECO:0000256" key="1">
    <source>
        <dbReference type="SAM" id="MobiDB-lite"/>
    </source>
</evidence>
<protein>
    <submittedName>
        <fullName evidence="2">Uncharacterized protein</fullName>
    </submittedName>
</protein>
<evidence type="ECO:0000313" key="2">
    <source>
        <dbReference type="EMBL" id="ORX70468.1"/>
    </source>
</evidence>
<dbReference type="EMBL" id="MCFD01000005">
    <property type="protein sequence ID" value="ORX70468.1"/>
    <property type="molecule type" value="Genomic_DNA"/>
</dbReference>
<dbReference type="RefSeq" id="XP_040744047.1">
    <property type="nucleotide sequence ID" value="XM_040883351.1"/>
</dbReference>